<name>A0A1G8F013_9NOCA</name>
<feature type="compositionally biased region" description="Basic residues" evidence="1">
    <location>
        <begin position="213"/>
        <end position="222"/>
    </location>
</feature>
<evidence type="ECO:0000256" key="1">
    <source>
        <dbReference type="SAM" id="MobiDB-lite"/>
    </source>
</evidence>
<proteinExistence type="predicted"/>
<dbReference type="PANTHER" id="PTHR43677">
    <property type="entry name" value="SHORT-CHAIN DEHYDROGENASE/REDUCTASE"/>
    <property type="match status" value="1"/>
</dbReference>
<dbReference type="InterPro" id="IPR020843">
    <property type="entry name" value="ER"/>
</dbReference>
<dbReference type="OrthoDB" id="4190732at2"/>
<evidence type="ECO:0000313" key="4">
    <source>
        <dbReference type="Proteomes" id="UP000183263"/>
    </source>
</evidence>
<dbReference type="Pfam" id="PF00107">
    <property type="entry name" value="ADH_zinc_N"/>
    <property type="match status" value="1"/>
</dbReference>
<dbReference type="AlphaFoldDB" id="A0A1G8F013"/>
<protein>
    <submittedName>
        <fullName evidence="3">Zinc-binding dehydrogenase</fullName>
    </submittedName>
</protein>
<dbReference type="GO" id="GO:0016491">
    <property type="term" value="F:oxidoreductase activity"/>
    <property type="evidence" value="ECO:0007669"/>
    <property type="project" value="InterPro"/>
</dbReference>
<gene>
    <name evidence="3" type="ORF">SAMN05444695_103121</name>
</gene>
<dbReference type="Proteomes" id="UP000183263">
    <property type="component" value="Unassembled WGS sequence"/>
</dbReference>
<dbReference type="EMBL" id="FNDN01000003">
    <property type="protein sequence ID" value="SDH75491.1"/>
    <property type="molecule type" value="Genomic_DNA"/>
</dbReference>
<feature type="domain" description="Enoyl reductase (ER)" evidence="2">
    <location>
        <begin position="2"/>
        <end position="217"/>
    </location>
</feature>
<dbReference type="InterPro" id="IPR036291">
    <property type="entry name" value="NAD(P)-bd_dom_sf"/>
</dbReference>
<evidence type="ECO:0000313" key="3">
    <source>
        <dbReference type="EMBL" id="SDH75491.1"/>
    </source>
</evidence>
<dbReference type="SUPFAM" id="SSF51735">
    <property type="entry name" value="NAD(P)-binding Rossmann-fold domains"/>
    <property type="match status" value="1"/>
</dbReference>
<dbReference type="SMART" id="SM00829">
    <property type="entry name" value="PKS_ER"/>
    <property type="match status" value="1"/>
</dbReference>
<dbReference type="Gene3D" id="3.40.50.720">
    <property type="entry name" value="NAD(P)-binding Rossmann-like Domain"/>
    <property type="match status" value="1"/>
</dbReference>
<organism evidence="3 4">
    <name type="scientific">Rhodococcus triatomae</name>
    <dbReference type="NCBI Taxonomy" id="300028"/>
    <lineage>
        <taxon>Bacteria</taxon>
        <taxon>Bacillati</taxon>
        <taxon>Actinomycetota</taxon>
        <taxon>Actinomycetes</taxon>
        <taxon>Mycobacteriales</taxon>
        <taxon>Nocardiaceae</taxon>
        <taxon>Rhodococcus</taxon>
    </lineage>
</organism>
<sequence>MVMPADSALPVPFGWSDAQAIGLVLNWVTALAALKPLGGTRAGEVVRVHAAAGGVGQAAVRLASHYCAQIVATASPSKHHVLHALGAGHVLDSRRPDLADEIARTAGGVDLVLESVGRATFRTSLVVTRPFTGRIVVFGGASGETTVSTHDLAFSHQVQIKGLHIGALATDAPSIYQGLLLELEALVAAGVCPPGTPEVHPLADGPNAAGTTRCRRHPRQTRPRPVALKRDRPGRNRASMSAKAKGGDRLAEPFAALIPEPTSSYVKSSSMRNGWS</sequence>
<keyword evidence="4" id="KW-1185">Reference proteome</keyword>
<reference evidence="3 4" key="1">
    <citation type="submission" date="2016-10" db="EMBL/GenBank/DDBJ databases">
        <authorList>
            <person name="de Groot N.N."/>
        </authorList>
    </citation>
    <scope>NUCLEOTIDE SEQUENCE [LARGE SCALE GENOMIC DNA]</scope>
    <source>
        <strain evidence="3 4">DSM 44892</strain>
    </source>
</reference>
<dbReference type="PANTHER" id="PTHR43677:SF4">
    <property type="entry name" value="QUINONE OXIDOREDUCTASE-LIKE PROTEIN 2"/>
    <property type="match status" value="1"/>
</dbReference>
<dbReference type="Gene3D" id="3.90.180.10">
    <property type="entry name" value="Medium-chain alcohol dehydrogenases, catalytic domain"/>
    <property type="match status" value="1"/>
</dbReference>
<accession>A0A1G8F013</accession>
<feature type="region of interest" description="Disordered" evidence="1">
    <location>
        <begin position="200"/>
        <end position="251"/>
    </location>
</feature>
<evidence type="ECO:0000259" key="2">
    <source>
        <dbReference type="SMART" id="SM00829"/>
    </source>
</evidence>
<dbReference type="InterPro" id="IPR013149">
    <property type="entry name" value="ADH-like_C"/>
</dbReference>
<dbReference type="InterPro" id="IPR051397">
    <property type="entry name" value="Zn-ADH-like_protein"/>
</dbReference>